<feature type="domain" description="Carrier" evidence="3">
    <location>
        <begin position="522"/>
        <end position="597"/>
    </location>
</feature>
<dbReference type="SMART" id="SM00823">
    <property type="entry name" value="PKS_PP"/>
    <property type="match status" value="1"/>
</dbReference>
<dbReference type="NCBIfam" id="TIGR01733">
    <property type="entry name" value="AA-adenyl-dom"/>
    <property type="match status" value="1"/>
</dbReference>
<dbReference type="Proteomes" id="UP001500909">
    <property type="component" value="Unassembled WGS sequence"/>
</dbReference>
<dbReference type="InterPro" id="IPR000873">
    <property type="entry name" value="AMP-dep_synth/lig_dom"/>
</dbReference>
<dbReference type="InterPro" id="IPR020845">
    <property type="entry name" value="AMP-binding_CS"/>
</dbReference>
<dbReference type="Gene3D" id="2.30.38.10">
    <property type="entry name" value="Luciferase, Domain 3"/>
    <property type="match status" value="1"/>
</dbReference>
<protein>
    <submittedName>
        <fullName evidence="4">Non-ribosomal peptide synthetase</fullName>
    </submittedName>
</protein>
<sequence length="614" mass="66519">MESPMGIEEPTTTRRCVHDMVAEQAARTPDAVAVSYRGRTLTYGELDSGANELAHRLRGAGVRGGAVVAVVLERSPELIITLTAVLKAGGAYLYLDPAELAEQRARIVRDARARFAVVTADTQDRTPDVPTVLRYEDVRTGRVEPVHAPEVVPDTPAYVCYTSGSTGDPKGVVVSHRAIHRLLDDPSWISVQDDDVFLQMTRVGFDVSTFEIWMPLVNGVRLALAPPGFADLAEIGELICAEKVSVLWLTTGLFHKMVSHQLDSLAGVRHLLAGGDVLSPAHVALVRATYPHLVFTNGYGPTENTTFTTCWTAGTGGDGPRVPIGVPIDGTTVAVLDDAMRPVSHGAVGELWVGGDGVATGYLNRPGATAEKFVADVDPARPGGRMYRTGDLVRWTEDGTLDFLGRADRQIKIRGYRVEPSTVEMELLRQPGVEQAAALAHTSGTGDARLVAYVAVGQLPQEDWNAFSTTLRERLRETLPSHLVPWAIIALPDIPLNGNGKVNRSVLPQAKVPRNVPNDYVAPTDPTEQRLAEIWSDALMVDPVGIHDNFFDLDGHSLLAAELLVAVQGEFEVSLPARTLYLRPTIAELAEDLRRQIGHDTRKPLEATTDATVR</sequence>
<dbReference type="Pfam" id="PF13193">
    <property type="entry name" value="AMP-binding_C"/>
    <property type="match status" value="1"/>
</dbReference>
<dbReference type="PANTHER" id="PTHR45527:SF1">
    <property type="entry name" value="FATTY ACID SYNTHASE"/>
    <property type="match status" value="1"/>
</dbReference>
<organism evidence="4 5">
    <name type="scientific">Streptomyces olivaceiscleroticus</name>
    <dbReference type="NCBI Taxonomy" id="68245"/>
    <lineage>
        <taxon>Bacteria</taxon>
        <taxon>Bacillati</taxon>
        <taxon>Actinomycetota</taxon>
        <taxon>Actinomycetes</taxon>
        <taxon>Kitasatosporales</taxon>
        <taxon>Streptomycetaceae</taxon>
        <taxon>Streptomyces</taxon>
    </lineage>
</organism>
<evidence type="ECO:0000313" key="4">
    <source>
        <dbReference type="EMBL" id="GAA0495202.1"/>
    </source>
</evidence>
<dbReference type="Gene3D" id="3.30.300.30">
    <property type="match status" value="1"/>
</dbReference>
<dbReference type="Gene3D" id="3.40.50.980">
    <property type="match status" value="2"/>
</dbReference>
<dbReference type="SUPFAM" id="SSF56801">
    <property type="entry name" value="Acetyl-CoA synthetase-like"/>
    <property type="match status" value="1"/>
</dbReference>
<name>A0ABN1BD35_9ACTN</name>
<comment type="caution">
    <text evidence="4">The sequence shown here is derived from an EMBL/GenBank/DDBJ whole genome shotgun (WGS) entry which is preliminary data.</text>
</comment>
<dbReference type="PANTHER" id="PTHR45527">
    <property type="entry name" value="NONRIBOSOMAL PEPTIDE SYNTHETASE"/>
    <property type="match status" value="1"/>
</dbReference>
<dbReference type="InterPro" id="IPR010071">
    <property type="entry name" value="AA_adenyl_dom"/>
</dbReference>
<dbReference type="InterPro" id="IPR009081">
    <property type="entry name" value="PP-bd_ACP"/>
</dbReference>
<dbReference type="PROSITE" id="PS00455">
    <property type="entry name" value="AMP_BINDING"/>
    <property type="match status" value="1"/>
</dbReference>
<dbReference type="PROSITE" id="PS50075">
    <property type="entry name" value="CARRIER"/>
    <property type="match status" value="1"/>
</dbReference>
<dbReference type="InterPro" id="IPR025110">
    <property type="entry name" value="AMP-bd_C"/>
</dbReference>
<evidence type="ECO:0000259" key="3">
    <source>
        <dbReference type="PROSITE" id="PS50075"/>
    </source>
</evidence>
<dbReference type="EMBL" id="BAAABY010000054">
    <property type="protein sequence ID" value="GAA0495202.1"/>
    <property type="molecule type" value="Genomic_DNA"/>
</dbReference>
<evidence type="ECO:0000256" key="2">
    <source>
        <dbReference type="ARBA" id="ARBA00022553"/>
    </source>
</evidence>
<keyword evidence="5" id="KW-1185">Reference proteome</keyword>
<evidence type="ECO:0000256" key="1">
    <source>
        <dbReference type="ARBA" id="ARBA00022450"/>
    </source>
</evidence>
<dbReference type="Gene3D" id="1.10.1200.10">
    <property type="entry name" value="ACP-like"/>
    <property type="match status" value="1"/>
</dbReference>
<proteinExistence type="predicted"/>
<keyword evidence="2" id="KW-0597">Phosphoprotein</keyword>
<accession>A0ABN1BD35</accession>
<dbReference type="RefSeq" id="WP_346099567.1">
    <property type="nucleotide sequence ID" value="NZ_BAAABY010000054.1"/>
</dbReference>
<keyword evidence="1" id="KW-0596">Phosphopantetheine</keyword>
<gene>
    <name evidence="4" type="ORF">GCM10010361_70750</name>
</gene>
<dbReference type="InterPro" id="IPR036736">
    <property type="entry name" value="ACP-like_sf"/>
</dbReference>
<reference evidence="4 5" key="1">
    <citation type="journal article" date="2019" name="Int. J. Syst. Evol. Microbiol.">
        <title>The Global Catalogue of Microorganisms (GCM) 10K type strain sequencing project: providing services to taxonomists for standard genome sequencing and annotation.</title>
        <authorList>
            <consortium name="The Broad Institute Genomics Platform"/>
            <consortium name="The Broad Institute Genome Sequencing Center for Infectious Disease"/>
            <person name="Wu L."/>
            <person name="Ma J."/>
        </authorList>
    </citation>
    <scope>NUCLEOTIDE SEQUENCE [LARGE SCALE GENOMIC DNA]</scope>
    <source>
        <strain evidence="4 5">JCM 4805</strain>
    </source>
</reference>
<dbReference type="InterPro" id="IPR020806">
    <property type="entry name" value="PKS_PP-bd"/>
</dbReference>
<evidence type="ECO:0000313" key="5">
    <source>
        <dbReference type="Proteomes" id="UP001500909"/>
    </source>
</evidence>
<dbReference type="Pfam" id="PF00501">
    <property type="entry name" value="AMP-binding"/>
    <property type="match status" value="1"/>
</dbReference>
<dbReference type="Pfam" id="PF00550">
    <property type="entry name" value="PP-binding"/>
    <property type="match status" value="1"/>
</dbReference>
<dbReference type="CDD" id="cd12117">
    <property type="entry name" value="A_NRPS_Srf_like"/>
    <property type="match status" value="1"/>
</dbReference>
<dbReference type="InterPro" id="IPR045851">
    <property type="entry name" value="AMP-bd_C_sf"/>
</dbReference>
<dbReference type="SUPFAM" id="SSF47336">
    <property type="entry name" value="ACP-like"/>
    <property type="match status" value="1"/>
</dbReference>